<name>A0A132EFK3_9BURK</name>
<gene>
    <name evidence="1" type="ORF">WT56_19220</name>
</gene>
<dbReference type="EMBL" id="LPJR01000041">
    <property type="protein sequence ID" value="KWF27167.1"/>
    <property type="molecule type" value="Genomic_DNA"/>
</dbReference>
<comment type="caution">
    <text evidence="1">The sequence shown here is derived from an EMBL/GenBank/DDBJ whole genome shotgun (WGS) entry which is preliminary data.</text>
</comment>
<evidence type="ECO:0000313" key="2">
    <source>
        <dbReference type="Proteomes" id="UP000062912"/>
    </source>
</evidence>
<reference evidence="1 2" key="1">
    <citation type="submission" date="2015-11" db="EMBL/GenBank/DDBJ databases">
        <title>Expanding the genomic diversity of Burkholderia species for the development of highly accurate diagnostics.</title>
        <authorList>
            <person name="Sahl J."/>
            <person name="Keim P."/>
            <person name="Wagner D."/>
        </authorList>
    </citation>
    <scope>NUCLEOTIDE SEQUENCE [LARGE SCALE GENOMIC DNA]</scope>
    <source>
        <strain evidence="1 2">MSMB368WGS</strain>
    </source>
</reference>
<accession>A0A132EFK3</accession>
<protein>
    <submittedName>
        <fullName evidence="1">Uncharacterized protein</fullName>
    </submittedName>
</protein>
<evidence type="ECO:0000313" key="1">
    <source>
        <dbReference type="EMBL" id="KWF27167.1"/>
    </source>
</evidence>
<sequence length="331" mass="36920">MGKGIRMRSALDHRGNAWAVEALQALHDAQREIPDLVCDHPPCGCAVRFVHRYQQNRSNRIEPIDVPAYIGLTSDSEHVAGCRYDAPGRLTAIVAQSDPDFVKALDTGKRELRLLVLHNGLRGEGLSGTASVRPGTRTETPGVNATIDVVQSEKRLSSYVRTMADLVALRALCEADTFLASELVLRFGTRRIAWKNFFFERERYDEAWALVREGGTNAFPIALAATVRSHYVPSSGGKYRNAFLNCESLYRKTGAPDRVETFEVSVAHQDANWLSDFPVGADIVMFGIWRAQDSVEKQGKDSRDPSKAVTFVTHKLMLEPKFRRQVTEAED</sequence>
<dbReference type="OrthoDB" id="9134116at2"/>
<dbReference type="Proteomes" id="UP000062912">
    <property type="component" value="Unassembled WGS sequence"/>
</dbReference>
<organism evidence="1 2">
    <name type="scientific">Burkholderia pseudomultivorans</name>
    <dbReference type="NCBI Taxonomy" id="1207504"/>
    <lineage>
        <taxon>Bacteria</taxon>
        <taxon>Pseudomonadati</taxon>
        <taxon>Pseudomonadota</taxon>
        <taxon>Betaproteobacteria</taxon>
        <taxon>Burkholderiales</taxon>
        <taxon>Burkholderiaceae</taxon>
        <taxon>Burkholderia</taxon>
        <taxon>Burkholderia cepacia complex</taxon>
    </lineage>
</organism>
<proteinExistence type="predicted"/>
<dbReference type="AlphaFoldDB" id="A0A132EFK3"/>